<dbReference type="EMBL" id="JAJNUY010000002">
    <property type="protein sequence ID" value="MCD5562706.1"/>
    <property type="molecule type" value="Genomic_DNA"/>
</dbReference>
<feature type="transmembrane region" description="Helical" evidence="13">
    <location>
        <begin position="12"/>
        <end position="34"/>
    </location>
</feature>
<keyword evidence="7" id="KW-1003">Cell membrane</keyword>
<feature type="transmembrane region" description="Helical" evidence="13">
    <location>
        <begin position="355"/>
        <end position="375"/>
    </location>
</feature>
<dbReference type="GO" id="GO:0005886">
    <property type="term" value="C:plasma membrane"/>
    <property type="evidence" value="ECO:0007669"/>
    <property type="project" value="UniProtKB-SubCell"/>
</dbReference>
<comment type="caution">
    <text evidence="14">The sequence shown here is derived from an EMBL/GenBank/DDBJ whole genome shotgun (WGS) entry which is preliminary data.</text>
</comment>
<feature type="transmembrane region" description="Helical" evidence="13">
    <location>
        <begin position="233"/>
        <end position="261"/>
    </location>
</feature>
<dbReference type="Proteomes" id="UP001200334">
    <property type="component" value="Unassembled WGS sequence"/>
</dbReference>
<feature type="transmembrane region" description="Helical" evidence="13">
    <location>
        <begin position="190"/>
        <end position="212"/>
    </location>
</feature>
<dbReference type="PANTHER" id="PTHR43298">
    <property type="entry name" value="MULTIDRUG RESISTANCE PROTEIN NORM-RELATED"/>
    <property type="match status" value="1"/>
</dbReference>
<dbReference type="GO" id="GO:0006811">
    <property type="term" value="P:monoatomic ion transport"/>
    <property type="evidence" value="ECO:0007669"/>
    <property type="project" value="UniProtKB-KW"/>
</dbReference>
<evidence type="ECO:0000256" key="4">
    <source>
        <dbReference type="ARBA" id="ARBA00020268"/>
    </source>
</evidence>
<evidence type="ECO:0000256" key="7">
    <source>
        <dbReference type="ARBA" id="ARBA00022475"/>
    </source>
</evidence>
<dbReference type="GO" id="GO:0015297">
    <property type="term" value="F:antiporter activity"/>
    <property type="evidence" value="ECO:0007669"/>
    <property type="project" value="UniProtKB-KW"/>
</dbReference>
<keyword evidence="10" id="KW-0406">Ion transport</keyword>
<dbReference type="Pfam" id="PF01554">
    <property type="entry name" value="MatE"/>
    <property type="match status" value="2"/>
</dbReference>
<name>A0ABD4SE18_LACDL</name>
<keyword evidence="8 13" id="KW-0812">Transmembrane</keyword>
<evidence type="ECO:0000313" key="14">
    <source>
        <dbReference type="EMBL" id="MCD5562706.1"/>
    </source>
</evidence>
<accession>A0ABD4SE18</accession>
<evidence type="ECO:0000256" key="8">
    <source>
        <dbReference type="ARBA" id="ARBA00022692"/>
    </source>
</evidence>
<feature type="transmembrane region" description="Helical" evidence="13">
    <location>
        <begin position="162"/>
        <end position="184"/>
    </location>
</feature>
<dbReference type="PIRSF" id="PIRSF006603">
    <property type="entry name" value="DinF"/>
    <property type="match status" value="1"/>
</dbReference>
<evidence type="ECO:0000256" key="6">
    <source>
        <dbReference type="ARBA" id="ARBA00022449"/>
    </source>
</evidence>
<dbReference type="InterPro" id="IPR050222">
    <property type="entry name" value="MATE_MdtK"/>
</dbReference>
<evidence type="ECO:0000256" key="3">
    <source>
        <dbReference type="ARBA" id="ARBA00010199"/>
    </source>
</evidence>
<dbReference type="AlphaFoldDB" id="A0ABD4SE18"/>
<evidence type="ECO:0000256" key="12">
    <source>
        <dbReference type="ARBA" id="ARBA00031636"/>
    </source>
</evidence>
<evidence type="ECO:0000256" key="11">
    <source>
        <dbReference type="ARBA" id="ARBA00023136"/>
    </source>
</evidence>
<evidence type="ECO:0000256" key="1">
    <source>
        <dbReference type="ARBA" id="ARBA00003408"/>
    </source>
</evidence>
<dbReference type="InterPro" id="IPR002528">
    <property type="entry name" value="MATE_fam"/>
</dbReference>
<keyword evidence="9 13" id="KW-1133">Transmembrane helix</keyword>
<comment type="subcellular location">
    <subcellularLocation>
        <location evidence="2">Cell membrane</location>
        <topology evidence="2">Multi-pass membrane protein</topology>
    </subcellularLocation>
</comment>
<keyword evidence="6" id="KW-0050">Antiport</keyword>
<organism evidence="14 15">
    <name type="scientific">Lactobacillus delbrueckii subsp. lactis</name>
    <dbReference type="NCBI Taxonomy" id="29397"/>
    <lineage>
        <taxon>Bacteria</taxon>
        <taxon>Bacillati</taxon>
        <taxon>Bacillota</taxon>
        <taxon>Bacilli</taxon>
        <taxon>Lactobacillales</taxon>
        <taxon>Lactobacillaceae</taxon>
        <taxon>Lactobacillus</taxon>
    </lineage>
</organism>
<feature type="transmembrane region" description="Helical" evidence="13">
    <location>
        <begin position="54"/>
        <end position="75"/>
    </location>
</feature>
<feature type="transmembrane region" description="Helical" evidence="13">
    <location>
        <begin position="132"/>
        <end position="150"/>
    </location>
</feature>
<comment type="similarity">
    <text evidence="3">Belongs to the multi antimicrobial extrusion (MATE) (TC 2.A.66.1) family.</text>
</comment>
<evidence type="ECO:0000256" key="5">
    <source>
        <dbReference type="ARBA" id="ARBA00022448"/>
    </source>
</evidence>
<dbReference type="PANTHER" id="PTHR43298:SF2">
    <property type="entry name" value="FMN_FAD EXPORTER YEEO-RELATED"/>
    <property type="match status" value="1"/>
</dbReference>
<gene>
    <name evidence="14" type="ORF">LOB85_00745</name>
</gene>
<evidence type="ECO:0000256" key="13">
    <source>
        <dbReference type="SAM" id="Phobius"/>
    </source>
</evidence>
<dbReference type="InterPro" id="IPR048279">
    <property type="entry name" value="MdtK-like"/>
</dbReference>
<sequence>MTEELKKKVWAFSLPMISELFVQQLYSIIDIAIIGRYLGAKELGAVGNAVGNAANIIMLFLVASGGFEMAVDVMVSRLLGAGKNKEKVAMARDTLFLSAISGLVLVVIAWISLPALYKAVSLPENMVGDALLYGRVYLFALPIIYIYDVGRAILISNERAKISFYLLATSSILNLLLNLLFILVLQLGVLGSALGTVLAQGITMLVTLYLLAKMDRQEEEPVSPKPDLSWTKIKSILHIALPTIFQQFSITFGATLVQAWVNPFGQEAILGYVAIVKVMNLARIVLVGFAQTLTLMTAQLLAAKTYSAVKAVYRYCSNVSLIYWLVSSALSVIFCQLLAGMFFDPGQNQAAYSFFRVYLYAFVGIQLFSIFKFLNEGLLRSMVLMKEYLYYNLGELALKLAATWLLLTPLQTNAFWGAELGARIICVLGSTILVIKEIQALEAIKKAG</sequence>
<protein>
    <recommendedName>
        <fullName evidence="4">Probable multidrug resistance protein NorM</fullName>
    </recommendedName>
    <alternativeName>
        <fullName evidence="12">Multidrug-efflux transporter</fullName>
    </alternativeName>
</protein>
<feature type="transmembrane region" description="Helical" evidence="13">
    <location>
        <begin position="387"/>
        <end position="407"/>
    </location>
</feature>
<evidence type="ECO:0000313" key="15">
    <source>
        <dbReference type="Proteomes" id="UP001200334"/>
    </source>
</evidence>
<feature type="transmembrane region" description="Helical" evidence="13">
    <location>
        <begin position="321"/>
        <end position="343"/>
    </location>
</feature>
<evidence type="ECO:0000256" key="9">
    <source>
        <dbReference type="ARBA" id="ARBA00022989"/>
    </source>
</evidence>
<proteinExistence type="inferred from homology"/>
<keyword evidence="5" id="KW-0813">Transport</keyword>
<comment type="function">
    <text evidence="1">Multidrug efflux pump.</text>
</comment>
<feature type="transmembrane region" description="Helical" evidence="13">
    <location>
        <begin position="95"/>
        <end position="117"/>
    </location>
</feature>
<keyword evidence="11 13" id="KW-0472">Membrane</keyword>
<reference evidence="14 15" key="1">
    <citation type="submission" date="2021-12" db="EMBL/GenBank/DDBJ databases">
        <title>Antimicrobial susceptibility of Lactobacillus delbrueckii subsp. lactis obtained from milk products and other habitats.</title>
        <authorList>
            <person name="Shani N."/>
        </authorList>
    </citation>
    <scope>NUCLEOTIDE SEQUENCE [LARGE SCALE GENOMIC DNA]</scope>
    <source>
        <strain evidence="14 15">FAM 21755</strain>
    </source>
</reference>
<evidence type="ECO:0000256" key="10">
    <source>
        <dbReference type="ARBA" id="ARBA00023065"/>
    </source>
</evidence>
<evidence type="ECO:0000256" key="2">
    <source>
        <dbReference type="ARBA" id="ARBA00004651"/>
    </source>
</evidence>
<feature type="transmembrane region" description="Helical" evidence="13">
    <location>
        <begin position="413"/>
        <end position="435"/>
    </location>
</feature>